<sequence precursor="true">MVNRLALLIAILMATEGIACDLPASEGAMPQFIITTKRSDDKVVVSQQGAETRFAIQCPFGIGRAVIRRTADAWPSDVTIRLYLKGLEDFRIDNGSIVLQAFVASSDKDGSAAKTVLIEGDASREIDRSNPYWIEIRRGSGDVRSEDDGKPEERYFDLRLPQAIFLTNPVELKLRWIDFYRS</sequence>
<dbReference type="KEGG" id="ruv:EC9_25020"/>
<proteinExistence type="predicted"/>
<dbReference type="RefSeq" id="WP_145345462.1">
    <property type="nucleotide sequence ID" value="NZ_CP036261.1"/>
</dbReference>
<evidence type="ECO:0000313" key="2">
    <source>
        <dbReference type="EMBL" id="QDS88312.1"/>
    </source>
</evidence>
<evidence type="ECO:0000256" key="1">
    <source>
        <dbReference type="SAM" id="SignalP"/>
    </source>
</evidence>
<dbReference type="Proteomes" id="UP000319557">
    <property type="component" value="Chromosome"/>
</dbReference>
<dbReference type="EMBL" id="CP036261">
    <property type="protein sequence ID" value="QDS88312.1"/>
    <property type="molecule type" value="Genomic_DNA"/>
</dbReference>
<feature type="signal peptide" evidence="1">
    <location>
        <begin position="1"/>
        <end position="19"/>
    </location>
</feature>
<organism evidence="2 3">
    <name type="scientific">Rosistilla ulvae</name>
    <dbReference type="NCBI Taxonomy" id="1930277"/>
    <lineage>
        <taxon>Bacteria</taxon>
        <taxon>Pseudomonadati</taxon>
        <taxon>Planctomycetota</taxon>
        <taxon>Planctomycetia</taxon>
        <taxon>Pirellulales</taxon>
        <taxon>Pirellulaceae</taxon>
        <taxon>Rosistilla</taxon>
    </lineage>
</organism>
<evidence type="ECO:0000313" key="3">
    <source>
        <dbReference type="Proteomes" id="UP000319557"/>
    </source>
</evidence>
<accession>A0A517M0A8</accession>
<dbReference type="OrthoDB" id="282802at2"/>
<protein>
    <submittedName>
        <fullName evidence="2">Uncharacterized protein</fullName>
    </submittedName>
</protein>
<feature type="chain" id="PRO_5021756810" evidence="1">
    <location>
        <begin position="20"/>
        <end position="182"/>
    </location>
</feature>
<gene>
    <name evidence="2" type="ORF">EC9_25020</name>
</gene>
<dbReference type="AlphaFoldDB" id="A0A517M0A8"/>
<name>A0A517M0A8_9BACT</name>
<reference evidence="2 3" key="1">
    <citation type="submission" date="2019-02" db="EMBL/GenBank/DDBJ databases">
        <title>Deep-cultivation of Planctomycetes and their phenomic and genomic characterization uncovers novel biology.</title>
        <authorList>
            <person name="Wiegand S."/>
            <person name="Jogler M."/>
            <person name="Boedeker C."/>
            <person name="Pinto D."/>
            <person name="Vollmers J."/>
            <person name="Rivas-Marin E."/>
            <person name="Kohn T."/>
            <person name="Peeters S.H."/>
            <person name="Heuer A."/>
            <person name="Rast P."/>
            <person name="Oberbeckmann S."/>
            <person name="Bunk B."/>
            <person name="Jeske O."/>
            <person name="Meyerdierks A."/>
            <person name="Storesund J.E."/>
            <person name="Kallscheuer N."/>
            <person name="Luecker S."/>
            <person name="Lage O.M."/>
            <person name="Pohl T."/>
            <person name="Merkel B.J."/>
            <person name="Hornburger P."/>
            <person name="Mueller R.-W."/>
            <person name="Bruemmer F."/>
            <person name="Labrenz M."/>
            <person name="Spormann A.M."/>
            <person name="Op den Camp H."/>
            <person name="Overmann J."/>
            <person name="Amann R."/>
            <person name="Jetten M.S.M."/>
            <person name="Mascher T."/>
            <person name="Medema M.H."/>
            <person name="Devos D.P."/>
            <person name="Kaster A.-K."/>
            <person name="Ovreas L."/>
            <person name="Rohde M."/>
            <person name="Galperin M.Y."/>
            <person name="Jogler C."/>
        </authorList>
    </citation>
    <scope>NUCLEOTIDE SEQUENCE [LARGE SCALE GENOMIC DNA]</scope>
    <source>
        <strain evidence="2 3">EC9</strain>
    </source>
</reference>
<keyword evidence="1" id="KW-0732">Signal</keyword>
<keyword evidence="3" id="KW-1185">Reference proteome</keyword>